<dbReference type="InterPro" id="IPR002078">
    <property type="entry name" value="Sigma_54_int"/>
</dbReference>
<dbReference type="Proteomes" id="UP000662770">
    <property type="component" value="Chromosome"/>
</dbReference>
<dbReference type="Pfam" id="PF00158">
    <property type="entry name" value="Sigma54_activat"/>
    <property type="match status" value="1"/>
</dbReference>
<keyword evidence="3" id="KW-0805">Transcription regulation</keyword>
<dbReference type="Gene3D" id="1.10.10.60">
    <property type="entry name" value="Homeodomain-like"/>
    <property type="match status" value="1"/>
</dbReference>
<dbReference type="InterPro" id="IPR002197">
    <property type="entry name" value="HTH_Fis"/>
</dbReference>
<gene>
    <name evidence="7" type="ORF">JYB87_14770</name>
</gene>
<dbReference type="RefSeq" id="WP_207354223.1">
    <property type="nucleotide sequence ID" value="NZ_CP071503.1"/>
</dbReference>
<dbReference type="Gene3D" id="3.30.1380.20">
    <property type="entry name" value="Trafficking protein particle complex subunit 3"/>
    <property type="match status" value="1"/>
</dbReference>
<evidence type="ECO:0000256" key="4">
    <source>
        <dbReference type="ARBA" id="ARBA00023125"/>
    </source>
</evidence>
<keyword evidence="5" id="KW-0804">Transcription</keyword>
<accession>A0ABX7QNE5</accession>
<dbReference type="Gene3D" id="3.40.50.300">
    <property type="entry name" value="P-loop containing nucleotide triphosphate hydrolases"/>
    <property type="match status" value="1"/>
</dbReference>
<dbReference type="Pfam" id="PF06505">
    <property type="entry name" value="XylR_N"/>
    <property type="match status" value="1"/>
</dbReference>
<dbReference type="Pfam" id="PF25601">
    <property type="entry name" value="AAA_lid_14"/>
    <property type="match status" value="1"/>
</dbReference>
<dbReference type="Pfam" id="PF02954">
    <property type="entry name" value="HTH_8"/>
    <property type="match status" value="1"/>
</dbReference>
<organism evidence="7 8">
    <name type="scientific">Shewanella avicenniae</name>
    <dbReference type="NCBI Taxonomy" id="2814294"/>
    <lineage>
        <taxon>Bacteria</taxon>
        <taxon>Pseudomonadati</taxon>
        <taxon>Pseudomonadota</taxon>
        <taxon>Gammaproteobacteria</taxon>
        <taxon>Alteromonadales</taxon>
        <taxon>Shewanellaceae</taxon>
        <taxon>Shewanella</taxon>
    </lineage>
</organism>
<keyword evidence="8" id="KW-1185">Reference proteome</keyword>
<dbReference type="InterPro" id="IPR025943">
    <property type="entry name" value="Sigma_54_int_dom_ATP-bd_2"/>
</dbReference>
<dbReference type="PROSITE" id="PS00675">
    <property type="entry name" value="SIGMA54_INTERACT_1"/>
    <property type="match status" value="1"/>
</dbReference>
<keyword evidence="1" id="KW-0547">Nucleotide-binding</keyword>
<dbReference type="SMART" id="SM00989">
    <property type="entry name" value="V4R"/>
    <property type="match status" value="1"/>
</dbReference>
<evidence type="ECO:0000313" key="7">
    <source>
        <dbReference type="EMBL" id="QSX32987.1"/>
    </source>
</evidence>
<dbReference type="InterPro" id="IPR025944">
    <property type="entry name" value="Sigma_54_int_dom_CS"/>
</dbReference>
<dbReference type="EMBL" id="CP071503">
    <property type="protein sequence ID" value="QSX32987.1"/>
    <property type="molecule type" value="Genomic_DNA"/>
</dbReference>
<dbReference type="Gene3D" id="1.10.8.60">
    <property type="match status" value="1"/>
</dbReference>
<protein>
    <submittedName>
        <fullName evidence="7">Sigma-54-dependent Fis family transcriptional regulator</fullName>
    </submittedName>
</protein>
<dbReference type="InterPro" id="IPR025662">
    <property type="entry name" value="Sigma_54_int_dom_ATP-bd_1"/>
</dbReference>
<proteinExistence type="predicted"/>
<keyword evidence="4" id="KW-0238">DNA-binding</keyword>
<evidence type="ECO:0000256" key="3">
    <source>
        <dbReference type="ARBA" id="ARBA00023015"/>
    </source>
</evidence>
<dbReference type="InterPro" id="IPR024096">
    <property type="entry name" value="NO_sig/Golgi_transp_ligand-bd"/>
</dbReference>
<dbReference type="InterPro" id="IPR003593">
    <property type="entry name" value="AAA+_ATPase"/>
</dbReference>
<dbReference type="InterPro" id="IPR010523">
    <property type="entry name" value="XylR_N"/>
</dbReference>
<dbReference type="InterPro" id="IPR004096">
    <property type="entry name" value="V4R"/>
</dbReference>
<reference evidence="7 8" key="1">
    <citation type="submission" date="2021-03" db="EMBL/GenBank/DDBJ databases">
        <title>Novel species identification of genus Shewanella.</title>
        <authorList>
            <person name="Liu G."/>
            <person name="Zhang Q."/>
        </authorList>
    </citation>
    <scope>NUCLEOTIDE SEQUENCE [LARGE SCALE GENOMIC DNA]</scope>
    <source>
        <strain evidence="7 8">FJAT-51800</strain>
    </source>
</reference>
<dbReference type="PANTHER" id="PTHR32071">
    <property type="entry name" value="TRANSCRIPTIONAL REGULATORY PROTEIN"/>
    <property type="match status" value="1"/>
</dbReference>
<dbReference type="PROSITE" id="PS00688">
    <property type="entry name" value="SIGMA54_INTERACT_3"/>
    <property type="match status" value="1"/>
</dbReference>
<feature type="domain" description="Sigma-54 factor interaction" evidence="6">
    <location>
        <begin position="239"/>
        <end position="468"/>
    </location>
</feature>
<dbReference type="PROSITE" id="PS50045">
    <property type="entry name" value="SIGMA54_INTERACT_4"/>
    <property type="match status" value="1"/>
</dbReference>
<evidence type="ECO:0000256" key="5">
    <source>
        <dbReference type="ARBA" id="ARBA00023163"/>
    </source>
</evidence>
<evidence type="ECO:0000256" key="2">
    <source>
        <dbReference type="ARBA" id="ARBA00022840"/>
    </source>
</evidence>
<dbReference type="InterPro" id="IPR027417">
    <property type="entry name" value="P-loop_NTPase"/>
</dbReference>
<dbReference type="PRINTS" id="PR01590">
    <property type="entry name" value="HTHFIS"/>
</dbReference>
<dbReference type="InterPro" id="IPR009057">
    <property type="entry name" value="Homeodomain-like_sf"/>
</dbReference>
<name>A0ABX7QNE5_9GAMM</name>
<dbReference type="SUPFAM" id="SSF111126">
    <property type="entry name" value="Ligand-binding domain in the NO signalling and Golgi transport"/>
    <property type="match status" value="1"/>
</dbReference>
<dbReference type="CDD" id="cd00009">
    <property type="entry name" value="AAA"/>
    <property type="match status" value="1"/>
</dbReference>
<dbReference type="SUPFAM" id="SSF46689">
    <property type="entry name" value="Homeodomain-like"/>
    <property type="match status" value="1"/>
</dbReference>
<keyword evidence="2" id="KW-0067">ATP-binding</keyword>
<dbReference type="SUPFAM" id="SSF52540">
    <property type="entry name" value="P-loop containing nucleoside triphosphate hydrolases"/>
    <property type="match status" value="1"/>
</dbReference>
<evidence type="ECO:0000256" key="1">
    <source>
        <dbReference type="ARBA" id="ARBA00022741"/>
    </source>
</evidence>
<sequence length="551" mass="62229">MHTSELDLRELLSFKPRGGAMSFLGQRIYLTDLLSHGLQRMELCQTLGPEITKSIVIRTGFAKGWLLAERIKRQMPEAWAEAKKGKLGPLLCSMYGYGEVLSSQRRDGIEQKPLVESYFVGLYEAEQHLRFHGESDEVVCWEHIGFASGYVSNVEGRTVYFMEGECQARGDRFCHLWGNYVEEWDDEIKPLLPFYDNISNESVAAQLGNILRWDECLPHSLQAKIKDSLRASTDDEGYPVSTSYAMRRLLDMAENVAKVPTSVLVTGESGVGKEKLVRYIHDQSPRSDKPFIAINCGALTETLLENELFGHSKGAFTGADSTKTGLIESADGGTLFLDEVGELSPSMQVKLLRVLQERELRKVGDNTTVKVDIRVISATNKNLEKAVEDGEFRQDLYYRLKVIELVVPPLRDRREDILPLCRFFLNRFNELLGKSFTGFNHRAADLLLNYHWPGNVRELVNAIERATVLGTEAQIQPDDLPREIREVTATSTAADGIRALHDVERDYILSVVEKLNNNKSLVADRLGMSVATLYRKLKEYGQSDEEHGHDH</sequence>
<evidence type="ECO:0000259" key="6">
    <source>
        <dbReference type="PROSITE" id="PS50045"/>
    </source>
</evidence>
<dbReference type="PROSITE" id="PS00676">
    <property type="entry name" value="SIGMA54_INTERACT_2"/>
    <property type="match status" value="1"/>
</dbReference>
<dbReference type="InterPro" id="IPR058031">
    <property type="entry name" value="AAA_lid_NorR"/>
</dbReference>
<evidence type="ECO:0000313" key="8">
    <source>
        <dbReference type="Proteomes" id="UP000662770"/>
    </source>
</evidence>
<dbReference type="SMART" id="SM00382">
    <property type="entry name" value="AAA"/>
    <property type="match status" value="1"/>
</dbReference>